<dbReference type="InterPro" id="IPR052526">
    <property type="entry name" value="HTH-type_Bedaq_tolerance"/>
</dbReference>
<dbReference type="Gene3D" id="1.10.10.10">
    <property type="entry name" value="Winged helix-like DNA-binding domain superfamily/Winged helix DNA-binding domain"/>
    <property type="match status" value="1"/>
</dbReference>
<protein>
    <submittedName>
        <fullName evidence="2">DNA-binding transcriptional regulator, MarR family</fullName>
    </submittedName>
</protein>
<dbReference type="InterPro" id="IPR036390">
    <property type="entry name" value="WH_DNA-bd_sf"/>
</dbReference>
<feature type="domain" description="HTH marR-type" evidence="1">
    <location>
        <begin position="12"/>
        <end position="140"/>
    </location>
</feature>
<accession>A0ABT1GYI2</accession>
<reference evidence="2 3" key="1">
    <citation type="submission" date="2022-06" db="EMBL/GenBank/DDBJ databases">
        <title>Genomic Encyclopedia of Archaeal and Bacterial Type Strains, Phase II (KMG-II): from individual species to whole genera.</title>
        <authorList>
            <person name="Goeker M."/>
        </authorList>
    </citation>
    <scope>NUCLEOTIDE SEQUENCE [LARGE SCALE GENOMIC DNA]</scope>
    <source>
        <strain evidence="2 3">DSM 45037</strain>
    </source>
</reference>
<keyword evidence="2" id="KW-0238">DNA-binding</keyword>
<dbReference type="SMART" id="SM00347">
    <property type="entry name" value="HTH_MARR"/>
    <property type="match status" value="1"/>
</dbReference>
<dbReference type="PROSITE" id="PS50995">
    <property type="entry name" value="HTH_MARR_2"/>
    <property type="match status" value="1"/>
</dbReference>
<evidence type="ECO:0000313" key="3">
    <source>
        <dbReference type="Proteomes" id="UP001205740"/>
    </source>
</evidence>
<evidence type="ECO:0000259" key="1">
    <source>
        <dbReference type="PROSITE" id="PS50995"/>
    </source>
</evidence>
<dbReference type="Pfam" id="PF01047">
    <property type="entry name" value="MarR"/>
    <property type="match status" value="1"/>
</dbReference>
<comment type="caution">
    <text evidence="2">The sequence shown here is derived from an EMBL/GenBank/DDBJ whole genome shotgun (WGS) entry which is preliminary data.</text>
</comment>
<name>A0ABT1GYI2_9NOCA</name>
<gene>
    <name evidence="2" type="ORF">LX12_001229</name>
</gene>
<evidence type="ECO:0000313" key="2">
    <source>
        <dbReference type="EMBL" id="MCP2160050.1"/>
    </source>
</evidence>
<dbReference type="InterPro" id="IPR000835">
    <property type="entry name" value="HTH_MarR-typ"/>
</dbReference>
<organism evidence="2 3">
    <name type="scientific">Williamsia serinedens</name>
    <dbReference type="NCBI Taxonomy" id="391736"/>
    <lineage>
        <taxon>Bacteria</taxon>
        <taxon>Bacillati</taxon>
        <taxon>Actinomycetota</taxon>
        <taxon>Actinomycetes</taxon>
        <taxon>Mycobacteriales</taxon>
        <taxon>Nocardiaceae</taxon>
        <taxon>Williamsia</taxon>
    </lineage>
</organism>
<dbReference type="PANTHER" id="PTHR39515">
    <property type="entry name" value="CONSERVED PROTEIN"/>
    <property type="match status" value="1"/>
</dbReference>
<keyword evidence="3" id="KW-1185">Reference proteome</keyword>
<proteinExistence type="predicted"/>
<sequence length="147" mass="15451">MTTATPTQTGRAVTVYTALARIIRTLRSQTGSGSLSLGATSALWVLATNPPMRLSDLAAHEGVTAPTMSRIVSSLERDGMVRRTADPVDGRASLIEPTEDGADLVHGTTSRRARLVEEALGRLEPGDRAAAERSLELLAAALSTSRA</sequence>
<dbReference type="RefSeq" id="WP_253653632.1">
    <property type="nucleotide sequence ID" value="NZ_BAAAOE010000001.1"/>
</dbReference>
<dbReference type="Proteomes" id="UP001205740">
    <property type="component" value="Unassembled WGS sequence"/>
</dbReference>
<dbReference type="SUPFAM" id="SSF46785">
    <property type="entry name" value="Winged helix' DNA-binding domain"/>
    <property type="match status" value="1"/>
</dbReference>
<dbReference type="InterPro" id="IPR036388">
    <property type="entry name" value="WH-like_DNA-bd_sf"/>
</dbReference>
<dbReference type="PANTHER" id="PTHR39515:SF2">
    <property type="entry name" value="HTH-TYPE TRANSCRIPTIONAL REGULATOR RV0880"/>
    <property type="match status" value="1"/>
</dbReference>
<dbReference type="GO" id="GO:0003677">
    <property type="term" value="F:DNA binding"/>
    <property type="evidence" value="ECO:0007669"/>
    <property type="project" value="UniProtKB-KW"/>
</dbReference>
<dbReference type="EMBL" id="JAMTCG010000002">
    <property type="protein sequence ID" value="MCP2160050.1"/>
    <property type="molecule type" value="Genomic_DNA"/>
</dbReference>